<evidence type="ECO:0000313" key="16">
    <source>
        <dbReference type="Proteomes" id="UP001637996"/>
    </source>
</evidence>
<dbReference type="Gene3D" id="3.40.50.1220">
    <property type="entry name" value="TPP-binding domain"/>
    <property type="match status" value="1"/>
</dbReference>
<dbReference type="CDD" id="cd07038">
    <property type="entry name" value="TPP_PYR_PDC_IPDC_like"/>
    <property type="match status" value="1"/>
</dbReference>
<evidence type="ECO:0000256" key="7">
    <source>
        <dbReference type="ARBA" id="ARBA00022793"/>
    </source>
</evidence>
<comment type="caution">
    <text evidence="15">The sequence shown here is derived from an EMBL/GenBank/DDBJ whole genome shotgun (WGS) entry which is preliminary data.</text>
</comment>
<evidence type="ECO:0000259" key="12">
    <source>
        <dbReference type="Pfam" id="PF00205"/>
    </source>
</evidence>
<comment type="cofactor">
    <cofactor evidence="1">
        <name>a metal cation</name>
        <dbReference type="ChEBI" id="CHEBI:25213"/>
    </cofactor>
</comment>
<protein>
    <recommendedName>
        <fullName evidence="5">Alpha-keto-acid decarboxylase</fullName>
    </recommendedName>
</protein>
<evidence type="ECO:0000256" key="10">
    <source>
        <dbReference type="ARBA" id="ARBA00023239"/>
    </source>
</evidence>
<dbReference type="EMBL" id="JBGMEI010000002">
    <property type="protein sequence ID" value="MFO3665176.1"/>
    <property type="molecule type" value="Genomic_DNA"/>
</dbReference>
<evidence type="ECO:0000256" key="2">
    <source>
        <dbReference type="ARBA" id="ARBA00001964"/>
    </source>
</evidence>
<dbReference type="RefSeq" id="WP_410030883.1">
    <property type="nucleotide sequence ID" value="NZ_JBGMEI010000002.1"/>
</dbReference>
<dbReference type="Gene3D" id="3.40.50.970">
    <property type="match status" value="2"/>
</dbReference>
<proteinExistence type="inferred from homology"/>
<dbReference type="PANTHER" id="PTHR43452">
    <property type="entry name" value="PYRUVATE DECARBOXYLASE"/>
    <property type="match status" value="1"/>
</dbReference>
<keyword evidence="7" id="KW-0210">Decarboxylase</keyword>
<evidence type="ECO:0000259" key="14">
    <source>
        <dbReference type="Pfam" id="PF02776"/>
    </source>
</evidence>
<evidence type="ECO:0000259" key="13">
    <source>
        <dbReference type="Pfam" id="PF02775"/>
    </source>
</evidence>
<dbReference type="PANTHER" id="PTHR43452:SF30">
    <property type="entry name" value="PYRUVATE DECARBOXYLASE ISOZYME 1-RELATED"/>
    <property type="match status" value="1"/>
</dbReference>
<reference evidence="15 16" key="1">
    <citation type="journal article" date="2025" name="Anaerobe">
        <title>Description of Anaerococcus kampingiae sp. nov., Anaerococcus groningensis sp. nov., Anaerococcus martiniensis sp. nov., and Anaerococcus cruorum sp. nov., isolated from human clinical specimens.</title>
        <authorList>
            <person name="Boiten K.E."/>
            <person name="Meijer J."/>
            <person name="van Wezel E.M."/>
            <person name="Veloo A.C.M."/>
        </authorList>
    </citation>
    <scope>NUCLEOTIDE SEQUENCE [LARGE SCALE GENOMIC DNA]</scope>
    <source>
        <strain evidence="15 16">ENR0831</strain>
    </source>
</reference>
<evidence type="ECO:0000256" key="1">
    <source>
        <dbReference type="ARBA" id="ARBA00001920"/>
    </source>
</evidence>
<dbReference type="Proteomes" id="UP001637996">
    <property type="component" value="Unassembled WGS sequence"/>
</dbReference>
<dbReference type="CDD" id="cd02005">
    <property type="entry name" value="TPP_PDC_IPDC"/>
    <property type="match status" value="1"/>
</dbReference>
<dbReference type="Pfam" id="PF00205">
    <property type="entry name" value="TPP_enzyme_M"/>
    <property type="match status" value="1"/>
</dbReference>
<dbReference type="SUPFAM" id="SSF52518">
    <property type="entry name" value="Thiamin diphosphate-binding fold (THDP-binding)"/>
    <property type="match status" value="2"/>
</dbReference>
<keyword evidence="6" id="KW-0479">Metal-binding</keyword>
<evidence type="ECO:0000256" key="9">
    <source>
        <dbReference type="ARBA" id="ARBA00023052"/>
    </source>
</evidence>
<dbReference type="InterPro" id="IPR029061">
    <property type="entry name" value="THDP-binding"/>
</dbReference>
<keyword evidence="10" id="KW-0456">Lyase</keyword>
<comment type="cofactor">
    <cofactor evidence="2">
        <name>thiamine diphosphate</name>
        <dbReference type="ChEBI" id="CHEBI:58937"/>
    </cofactor>
</comment>
<gene>
    <name evidence="15" type="ORF">ACCQ41_02775</name>
</gene>
<dbReference type="InterPro" id="IPR012110">
    <property type="entry name" value="PDC/IPDC-like"/>
</dbReference>
<evidence type="ECO:0000256" key="11">
    <source>
        <dbReference type="RuleBase" id="RU362132"/>
    </source>
</evidence>
<keyword evidence="16" id="KW-1185">Reference proteome</keyword>
<dbReference type="InterPro" id="IPR000399">
    <property type="entry name" value="TPP-bd_CS"/>
</dbReference>
<feature type="domain" description="Thiamine pyrophosphate enzyme central" evidence="12">
    <location>
        <begin position="200"/>
        <end position="317"/>
    </location>
</feature>
<organism evidence="15 16">
    <name type="scientific">Anaerococcus martiniensis</name>
    <dbReference type="NCBI Taxonomy" id="3115615"/>
    <lineage>
        <taxon>Bacteria</taxon>
        <taxon>Bacillati</taxon>
        <taxon>Bacillota</taxon>
        <taxon>Tissierellia</taxon>
        <taxon>Tissierellales</taxon>
        <taxon>Peptoniphilaceae</taxon>
        <taxon>Anaerococcus</taxon>
    </lineage>
</organism>
<name>A0ABW9M8U9_9FIRM</name>
<evidence type="ECO:0000256" key="3">
    <source>
        <dbReference type="ARBA" id="ARBA00002938"/>
    </source>
</evidence>
<evidence type="ECO:0000313" key="15">
    <source>
        <dbReference type="EMBL" id="MFO3665176.1"/>
    </source>
</evidence>
<dbReference type="InterPro" id="IPR011766">
    <property type="entry name" value="TPP_enzyme_TPP-bd"/>
</dbReference>
<evidence type="ECO:0000256" key="4">
    <source>
        <dbReference type="ARBA" id="ARBA00007812"/>
    </source>
</evidence>
<evidence type="ECO:0000256" key="6">
    <source>
        <dbReference type="ARBA" id="ARBA00022723"/>
    </source>
</evidence>
<dbReference type="Pfam" id="PF02775">
    <property type="entry name" value="TPP_enzyme_C"/>
    <property type="match status" value="1"/>
</dbReference>
<dbReference type="InterPro" id="IPR029035">
    <property type="entry name" value="DHS-like_NAD/FAD-binding_dom"/>
</dbReference>
<dbReference type="SUPFAM" id="SSF52467">
    <property type="entry name" value="DHS-like NAD/FAD-binding domain"/>
    <property type="match status" value="1"/>
</dbReference>
<evidence type="ECO:0000256" key="8">
    <source>
        <dbReference type="ARBA" id="ARBA00022842"/>
    </source>
</evidence>
<dbReference type="PROSITE" id="PS00187">
    <property type="entry name" value="TPP_ENZYMES"/>
    <property type="match status" value="1"/>
</dbReference>
<evidence type="ECO:0000256" key="5">
    <source>
        <dbReference type="ARBA" id="ARBA00020054"/>
    </source>
</evidence>
<dbReference type="PIRSF" id="PIRSF036565">
    <property type="entry name" value="Pyruvt_ip_decrb"/>
    <property type="match status" value="1"/>
</dbReference>
<feature type="domain" description="Thiamine pyrophosphate enzyme N-terminal TPP-binding" evidence="14">
    <location>
        <begin position="5"/>
        <end position="104"/>
    </location>
</feature>
<dbReference type="InterPro" id="IPR047213">
    <property type="entry name" value="TPP_PYR_PDC_IPDC-like"/>
</dbReference>
<dbReference type="InterPro" id="IPR047214">
    <property type="entry name" value="TPP_PDC_IPDC"/>
</dbReference>
<dbReference type="InterPro" id="IPR012001">
    <property type="entry name" value="Thiamin_PyroP_enz_TPP-bd_dom"/>
</dbReference>
<accession>A0ABW9M8U9</accession>
<keyword evidence="9 11" id="KW-0786">Thiamine pyrophosphate</keyword>
<comment type="similarity">
    <text evidence="4 11">Belongs to the TPP enzyme family.</text>
</comment>
<feature type="domain" description="Thiamine pyrophosphate enzyme TPP-binding" evidence="13">
    <location>
        <begin position="398"/>
        <end position="515"/>
    </location>
</feature>
<comment type="function">
    <text evidence="3">Decarboxylates branched-chain and aromatic alpha-keto acids to aldehydes.</text>
</comment>
<sequence length="565" mass="63675">MKIAIGDYILKRLKELNIKHIIGEPGDFNLEFLEQISEDKDIEFVGMSNELNAAFAADGYANENGISALMTTYSVGDLNALGGIAGSVAEHRPIIIISGTPPLFAMRERKMTHHTLADGDYENVRRAMNEFVDDSVLITHENAKYEIDRLIERAVTYSKSVNIELPSNIAYLDIEIEDDLKPIEKKKTKSDEERLKAAAKKIAQRFENAKNPVILIDEAVDRYDVADKVLELIERAQVPFAALATAKAYYNESHPLYLGIYQGAESDEGVKEKVENSDFLISIQPVFMQANNGEFTAKLPEDAIIINADYTKVGEEIFEAVYVSDLVELGLKNITQREKIESVNTKKEKEYNFEADKLIMQEDFYAQIARYFKENDVVYGETGTASHGLTEIKIPDGVKLVRSQIWGSIGAMLPMQMGGMLASPEKRHILLMGDGSFQVSAQALSRMIYNKQNPIIFLIDNDGYTIERYIMGMKRDYNDIPKWDYSLLPQAFSKGQSNMKTAEARTQGELEEILKTLDDVNEGIIITVYMHQEDSPEVMVGYGKNKEEFNFGKRGPENPEPDFKA</sequence>
<keyword evidence="8" id="KW-0460">Magnesium</keyword>
<dbReference type="InterPro" id="IPR012000">
    <property type="entry name" value="Thiamin_PyroP_enz_cen_dom"/>
</dbReference>
<dbReference type="Pfam" id="PF02776">
    <property type="entry name" value="TPP_enzyme_N"/>
    <property type="match status" value="1"/>
</dbReference>